<dbReference type="GO" id="GO:0030896">
    <property type="term" value="C:checkpoint clamp complex"/>
    <property type="evidence" value="ECO:0000318"/>
    <property type="project" value="GO_Central"/>
</dbReference>
<dbReference type="OrthoDB" id="60092at2759"/>
<dbReference type="VEuPathDB" id="FungiDB:CNE00810"/>
<dbReference type="GO" id="GO:0031573">
    <property type="term" value="P:mitotic intra-S DNA damage checkpoint signaling"/>
    <property type="evidence" value="ECO:0000318"/>
    <property type="project" value="GO_Central"/>
</dbReference>
<feature type="region of interest" description="Disordered" evidence="1">
    <location>
        <begin position="110"/>
        <end position="130"/>
    </location>
</feature>
<accession>Q5KH95</accession>
<evidence type="ECO:0000313" key="3">
    <source>
        <dbReference type="Proteomes" id="UP000002149"/>
    </source>
</evidence>
<dbReference type="EMBL" id="AE017345">
    <property type="protein sequence ID" value="AAW43859.1"/>
    <property type="molecule type" value="Genomic_DNA"/>
</dbReference>
<feature type="region of interest" description="Disordered" evidence="1">
    <location>
        <begin position="588"/>
        <end position="635"/>
    </location>
</feature>
<feature type="compositionally biased region" description="Basic and acidic residues" evidence="1">
    <location>
        <begin position="625"/>
        <end position="635"/>
    </location>
</feature>
<dbReference type="GO" id="GO:0071479">
    <property type="term" value="P:cellular response to ionizing radiation"/>
    <property type="evidence" value="ECO:0000318"/>
    <property type="project" value="GO_Central"/>
</dbReference>
<dbReference type="eggNOG" id="KOG2810">
    <property type="taxonomic scope" value="Eukaryota"/>
</dbReference>
<dbReference type="PaxDb" id="214684-Q5KH95"/>
<name>Q5KH95_CRYD1</name>
<dbReference type="Proteomes" id="UP000002149">
    <property type="component" value="Chromosome 5"/>
</dbReference>
<feature type="compositionally biased region" description="Basic and acidic residues" evidence="1">
    <location>
        <begin position="588"/>
        <end position="604"/>
    </location>
</feature>
<gene>
    <name evidence="2" type="ordered locus">CNE00810</name>
</gene>
<dbReference type="RefSeq" id="XP_024512973.1">
    <property type="nucleotide sequence ID" value="XM_024657157.1"/>
</dbReference>
<evidence type="ECO:0000313" key="2">
    <source>
        <dbReference type="EMBL" id="AAW43859.1"/>
    </source>
</evidence>
<dbReference type="HOGENOM" id="CLU_433457_0_0_1"/>
<feature type="compositionally biased region" description="Acidic residues" evidence="1">
    <location>
        <begin position="605"/>
        <end position="617"/>
    </location>
</feature>
<dbReference type="AlphaFoldDB" id="Q5KH95"/>
<dbReference type="GO" id="GO:0000076">
    <property type="term" value="P:DNA replication checkpoint signaling"/>
    <property type="evidence" value="ECO:0000318"/>
    <property type="project" value="GO_Central"/>
</dbReference>
<organism evidence="2 3">
    <name type="scientific">Cryptococcus deneoformans (strain JEC21 / ATCC MYA-565)</name>
    <name type="common">Cryptococcus neoformans var. neoformans serotype D</name>
    <dbReference type="NCBI Taxonomy" id="214684"/>
    <lineage>
        <taxon>Eukaryota</taxon>
        <taxon>Fungi</taxon>
        <taxon>Dikarya</taxon>
        <taxon>Basidiomycota</taxon>
        <taxon>Agaricomycotina</taxon>
        <taxon>Tremellomycetes</taxon>
        <taxon>Tremellales</taxon>
        <taxon>Cryptococcaceae</taxon>
        <taxon>Cryptococcus</taxon>
        <taxon>Cryptococcus neoformans species complex</taxon>
    </lineage>
</organism>
<dbReference type="GeneID" id="3257539"/>
<dbReference type="KEGG" id="cne:CNE00810"/>
<dbReference type="InterPro" id="IPR046938">
    <property type="entry name" value="DNA_clamp_sf"/>
</dbReference>
<dbReference type="FunCoup" id="Q5KH95">
    <property type="interactions" value="335"/>
</dbReference>
<feature type="compositionally biased region" description="Basic and acidic residues" evidence="1">
    <location>
        <begin position="536"/>
        <end position="549"/>
    </location>
</feature>
<protein>
    <submittedName>
        <fullName evidence="2">Expressed protein</fullName>
    </submittedName>
</protein>
<feature type="compositionally biased region" description="Polar residues" evidence="1">
    <location>
        <begin position="351"/>
        <end position="370"/>
    </location>
</feature>
<feature type="compositionally biased region" description="Acidic residues" evidence="1">
    <location>
        <begin position="501"/>
        <end position="514"/>
    </location>
</feature>
<reference evidence="2 3" key="1">
    <citation type="journal article" date="2005" name="Science">
        <title>The genome of the basidiomycetous yeast and human pathogen Cryptococcus neoformans.</title>
        <authorList>
            <person name="Loftus B.J."/>
            <person name="Fung E."/>
            <person name="Roncaglia P."/>
            <person name="Rowley D."/>
            <person name="Amedeo P."/>
            <person name="Bruno D."/>
            <person name="Vamathevan J."/>
            <person name="Miranda M."/>
            <person name="Anderson I.J."/>
            <person name="Fraser J.A."/>
            <person name="Allen J.E."/>
            <person name="Bosdet I.E."/>
            <person name="Brent M.R."/>
            <person name="Chiu R."/>
            <person name="Doering T.L."/>
            <person name="Donlin M.J."/>
            <person name="D'Souza C.A."/>
            <person name="Fox D.S."/>
            <person name="Grinberg V."/>
            <person name="Fu J."/>
            <person name="Fukushima M."/>
            <person name="Haas B.J."/>
            <person name="Huang J.C."/>
            <person name="Janbon G."/>
            <person name="Jones S.J."/>
            <person name="Koo H.L."/>
            <person name="Krzywinski M.I."/>
            <person name="Kwon-Chung J.K."/>
            <person name="Lengeler K.B."/>
            <person name="Maiti R."/>
            <person name="Marra M.A."/>
            <person name="Marra R.E."/>
            <person name="Mathewson C.A."/>
            <person name="Mitchell T.G."/>
            <person name="Pertea M."/>
            <person name="Riggs F.R."/>
            <person name="Salzberg S.L."/>
            <person name="Schein J.E."/>
            <person name="Shvartsbeyn A."/>
            <person name="Shin H."/>
            <person name="Shumway M."/>
            <person name="Specht C.A."/>
            <person name="Suh B.B."/>
            <person name="Tenney A."/>
            <person name="Utterback T.R."/>
            <person name="Wickes B.L."/>
            <person name="Wortman J.R."/>
            <person name="Wye N.H."/>
            <person name="Kronstad J.W."/>
            <person name="Lodge J.K."/>
            <person name="Heitman J."/>
            <person name="Davis R.W."/>
            <person name="Fraser C.M."/>
            <person name="Hyman R.W."/>
        </authorList>
    </citation>
    <scope>NUCLEOTIDE SEQUENCE [LARGE SCALE GENOMIC DNA]</scope>
    <source>
        <strain evidence="3">JEC21 / ATCC MYA-565</strain>
    </source>
</reference>
<feature type="region of interest" description="Disordered" evidence="1">
    <location>
        <begin position="501"/>
        <end position="561"/>
    </location>
</feature>
<dbReference type="Pfam" id="PF04139">
    <property type="entry name" value="Rad9"/>
    <property type="match status" value="1"/>
</dbReference>
<dbReference type="SUPFAM" id="SSF55979">
    <property type="entry name" value="DNA clamp"/>
    <property type="match status" value="1"/>
</dbReference>
<keyword evidence="3" id="KW-1185">Reference proteome</keyword>
<feature type="region of interest" description="Disordered" evidence="1">
    <location>
        <begin position="351"/>
        <end position="404"/>
    </location>
</feature>
<dbReference type="GO" id="GO:0006281">
    <property type="term" value="P:DNA repair"/>
    <property type="evidence" value="ECO:0000318"/>
    <property type="project" value="GO_Central"/>
</dbReference>
<feature type="compositionally biased region" description="Polar residues" evidence="1">
    <location>
        <begin position="468"/>
        <end position="481"/>
    </location>
</feature>
<feature type="compositionally biased region" description="Basic and acidic residues" evidence="1">
    <location>
        <begin position="117"/>
        <end position="129"/>
    </location>
</feature>
<dbReference type="InParanoid" id="Q5KH95"/>
<feature type="region of interest" description="Disordered" evidence="1">
    <location>
        <begin position="419"/>
        <end position="481"/>
    </location>
</feature>
<proteinExistence type="predicted"/>
<dbReference type="Gene3D" id="3.70.10.10">
    <property type="match status" value="1"/>
</dbReference>
<dbReference type="InterPro" id="IPR007268">
    <property type="entry name" value="Rad9/Ddc1"/>
</dbReference>
<dbReference type="PANTHER" id="PTHR15237">
    <property type="entry name" value="DNA REPAIR PROTEIN RAD9"/>
    <property type="match status" value="1"/>
</dbReference>
<dbReference type="STRING" id="214684.Q5KH95"/>
<dbReference type="PANTHER" id="PTHR15237:SF0">
    <property type="entry name" value="CELL CYCLE CHECKPOINT CONTROL PROTEIN"/>
    <property type="match status" value="1"/>
</dbReference>
<evidence type="ECO:0000256" key="1">
    <source>
        <dbReference type="SAM" id="MobiDB-lite"/>
    </source>
</evidence>
<sequence length="635" mass="70819">MDASIKGASHIKTFVRLLQCASKFGDDLHICIGEGLWEMSAVDSSKSAFCLFKLNKDFFYKWEKRVSGQIICRILVKSVIAVLGKSAQMSTVQRIDLRIIDPSDELKSRLRRRRRGGREANGEEQKVFVDDGPAYPDDDEAVGGIEAKLIMRLVCDHGVIRKHSLHLGTSEFNRADVDPETTPSGFTISSRTLRDWLDHFSISMPTSGSNASGGLSQLGWMFAKDHVKIKSWEGPGNGNAGLSTEITIDTEEFEDYGLIETRYLDDEATQQGGNLGPRVDLTLPMKEFKATLVLAEQLSINLNMAFSEAGQPLTITNLENELEYIELFCAIATRECYAFADIMLPGQESSAHTRNAQISKSRTATAQQPEGGNAFPPSSRRKREEQSQRKGPSRLTLTAQPTDEERLVTVYLPENGHAQKQLSQRASDHIHPHAEGAASASPSSRRNTDHEPLFLPQSQDAGSPETLPPQSQRQATQSGVRMTQREVLEYAGLGDVNMDELGEELDFEEEEEEEVRASQLGDRVKPWGNSASAHQKTKDETVRRQDVSTHRSANTTGAEESDFTWDTTIDMGLLDSRVRAQLDEGHVEAKAEHMEVEEAQKDEDLSMEEWDEEDTDGLELTQIPEKSKYRPLFDD</sequence>